<gene>
    <name evidence="1" type="ORF">Ga0061065_12021</name>
</gene>
<dbReference type="EMBL" id="CYHG01000020">
    <property type="protein sequence ID" value="CUB06639.1"/>
    <property type="molecule type" value="Genomic_DNA"/>
</dbReference>
<reference evidence="2" key="1">
    <citation type="submission" date="2015-08" db="EMBL/GenBank/DDBJ databases">
        <authorList>
            <person name="Varghese N."/>
        </authorList>
    </citation>
    <scope>NUCLEOTIDE SEQUENCE [LARGE SCALE GENOMIC DNA]</scope>
    <source>
        <strain evidence="2">JCM 18476</strain>
    </source>
</reference>
<dbReference type="RefSeq" id="WP_055464683.1">
    <property type="nucleotide sequence ID" value="NZ_CYHG01000020.1"/>
</dbReference>
<evidence type="ECO:0000313" key="1">
    <source>
        <dbReference type="EMBL" id="CUB06639.1"/>
    </source>
</evidence>
<name>A0A0K6IUA0_9GAMM</name>
<dbReference type="AlphaFoldDB" id="A0A0K6IUA0"/>
<keyword evidence="2" id="KW-1185">Reference proteome</keyword>
<dbReference type="Proteomes" id="UP000182769">
    <property type="component" value="Unassembled WGS sequence"/>
</dbReference>
<sequence length="74" mass="8347">MYQTLHTYMAHLAGVIKLLEQHDHQVLKVRANEQGGQITLNEPITAPMILDLIDDYAEGAGYNLLGVWITWPTD</sequence>
<accession>A0A0K6IUA0</accession>
<dbReference type="OrthoDB" id="9902582at2"/>
<protein>
    <submittedName>
        <fullName evidence="1">Uncharacterized protein</fullName>
    </submittedName>
</protein>
<organism evidence="1 2">
    <name type="scientific">Marinomonas fungiae</name>
    <dbReference type="NCBI Taxonomy" id="1137284"/>
    <lineage>
        <taxon>Bacteria</taxon>
        <taxon>Pseudomonadati</taxon>
        <taxon>Pseudomonadota</taxon>
        <taxon>Gammaproteobacteria</taxon>
        <taxon>Oceanospirillales</taxon>
        <taxon>Oceanospirillaceae</taxon>
        <taxon>Marinomonas</taxon>
    </lineage>
</organism>
<evidence type="ECO:0000313" key="2">
    <source>
        <dbReference type="Proteomes" id="UP000182769"/>
    </source>
</evidence>
<proteinExistence type="predicted"/>
<dbReference type="STRING" id="1137284.GCA_001418205_03688"/>